<dbReference type="PANTHER" id="PTHR43133:SF52">
    <property type="entry name" value="ECF RNA POLYMERASE SIGMA FACTOR SIGL"/>
    <property type="match status" value="1"/>
</dbReference>
<evidence type="ECO:0000256" key="5">
    <source>
        <dbReference type="ARBA" id="ARBA00023163"/>
    </source>
</evidence>
<dbReference type="InterPro" id="IPR039425">
    <property type="entry name" value="RNA_pol_sigma-70-like"/>
</dbReference>
<dbReference type="RefSeq" id="WP_133877241.1">
    <property type="nucleotide sequence ID" value="NZ_BOMD01000119.1"/>
</dbReference>
<dbReference type="Gene3D" id="1.10.10.10">
    <property type="entry name" value="Winged helix-like DNA-binding domain superfamily/Winged helix DNA-binding domain"/>
    <property type="match status" value="1"/>
</dbReference>
<dbReference type="AlphaFoldDB" id="A0A4R6J9H0"/>
<evidence type="ECO:0000259" key="7">
    <source>
        <dbReference type="Pfam" id="PF08281"/>
    </source>
</evidence>
<dbReference type="InterPro" id="IPR007627">
    <property type="entry name" value="RNA_pol_sigma70_r2"/>
</dbReference>
<dbReference type="InterPro" id="IPR013249">
    <property type="entry name" value="RNA_pol_sigma70_r4_t2"/>
</dbReference>
<evidence type="ECO:0000259" key="6">
    <source>
        <dbReference type="Pfam" id="PF04542"/>
    </source>
</evidence>
<evidence type="ECO:0000313" key="8">
    <source>
        <dbReference type="EMBL" id="TDO31076.1"/>
    </source>
</evidence>
<proteinExistence type="inferred from homology"/>
<dbReference type="InterPro" id="IPR014284">
    <property type="entry name" value="RNA_pol_sigma-70_dom"/>
</dbReference>
<protein>
    <submittedName>
        <fullName evidence="8">RNA polymerase ECF family sigma subunit</fullName>
    </submittedName>
</protein>
<dbReference type="Proteomes" id="UP000294901">
    <property type="component" value="Unassembled WGS sequence"/>
</dbReference>
<dbReference type="GO" id="GO:0016987">
    <property type="term" value="F:sigma factor activity"/>
    <property type="evidence" value="ECO:0007669"/>
    <property type="project" value="UniProtKB-KW"/>
</dbReference>
<keyword evidence="5" id="KW-0804">Transcription</keyword>
<evidence type="ECO:0000256" key="2">
    <source>
        <dbReference type="ARBA" id="ARBA00023015"/>
    </source>
</evidence>
<dbReference type="Pfam" id="PF08281">
    <property type="entry name" value="Sigma70_r4_2"/>
    <property type="match status" value="1"/>
</dbReference>
<dbReference type="Pfam" id="PF04542">
    <property type="entry name" value="Sigma70_r2"/>
    <property type="match status" value="1"/>
</dbReference>
<sequence>MDRGAEFRRLYDAHRTAVHAYFTARTGDRWLAADLMQETFLRAWRRFPELSGRADDGQRAWLFTVARNLAIDEHRQTRTRAATDAALRAEPTEAAEPASASVLGAERVAVVADLIKRLPEEQRITLTLTAAGGLNSTETATALGVPAGTVRYRLSVARRTLAEALSAYDETEHP</sequence>
<evidence type="ECO:0000313" key="9">
    <source>
        <dbReference type="Proteomes" id="UP000294901"/>
    </source>
</evidence>
<dbReference type="GO" id="GO:0006352">
    <property type="term" value="P:DNA-templated transcription initiation"/>
    <property type="evidence" value="ECO:0007669"/>
    <property type="project" value="InterPro"/>
</dbReference>
<evidence type="ECO:0000256" key="3">
    <source>
        <dbReference type="ARBA" id="ARBA00023082"/>
    </source>
</evidence>
<comment type="similarity">
    <text evidence="1">Belongs to the sigma-70 factor family. ECF subfamily.</text>
</comment>
<keyword evidence="4" id="KW-0238">DNA-binding</keyword>
<dbReference type="NCBIfam" id="TIGR02937">
    <property type="entry name" value="sigma70-ECF"/>
    <property type="match status" value="1"/>
</dbReference>
<organism evidence="8 9">
    <name type="scientific">Paractinoplanes brasiliensis</name>
    <dbReference type="NCBI Taxonomy" id="52695"/>
    <lineage>
        <taxon>Bacteria</taxon>
        <taxon>Bacillati</taxon>
        <taxon>Actinomycetota</taxon>
        <taxon>Actinomycetes</taxon>
        <taxon>Micromonosporales</taxon>
        <taxon>Micromonosporaceae</taxon>
        <taxon>Paractinoplanes</taxon>
    </lineage>
</organism>
<feature type="domain" description="RNA polymerase sigma factor 70 region 4 type 2" evidence="7">
    <location>
        <begin position="111"/>
        <end position="161"/>
    </location>
</feature>
<keyword evidence="2" id="KW-0805">Transcription regulation</keyword>
<dbReference type="InterPro" id="IPR013324">
    <property type="entry name" value="RNA_pol_sigma_r3/r4-like"/>
</dbReference>
<evidence type="ECO:0000256" key="1">
    <source>
        <dbReference type="ARBA" id="ARBA00010641"/>
    </source>
</evidence>
<dbReference type="PANTHER" id="PTHR43133">
    <property type="entry name" value="RNA POLYMERASE ECF-TYPE SIGMA FACTO"/>
    <property type="match status" value="1"/>
</dbReference>
<dbReference type="SUPFAM" id="SSF88946">
    <property type="entry name" value="Sigma2 domain of RNA polymerase sigma factors"/>
    <property type="match status" value="1"/>
</dbReference>
<reference evidence="8 9" key="1">
    <citation type="submission" date="2019-03" db="EMBL/GenBank/DDBJ databases">
        <title>Sequencing the genomes of 1000 actinobacteria strains.</title>
        <authorList>
            <person name="Klenk H.-P."/>
        </authorList>
    </citation>
    <scope>NUCLEOTIDE SEQUENCE [LARGE SCALE GENOMIC DNA]</scope>
    <source>
        <strain evidence="8 9">DSM 43805</strain>
    </source>
</reference>
<dbReference type="GO" id="GO:0003677">
    <property type="term" value="F:DNA binding"/>
    <property type="evidence" value="ECO:0007669"/>
    <property type="project" value="UniProtKB-KW"/>
</dbReference>
<dbReference type="Gene3D" id="1.10.1740.10">
    <property type="match status" value="1"/>
</dbReference>
<evidence type="ECO:0000256" key="4">
    <source>
        <dbReference type="ARBA" id="ARBA00023125"/>
    </source>
</evidence>
<feature type="domain" description="RNA polymerase sigma-70 region 2" evidence="6">
    <location>
        <begin position="10"/>
        <end position="78"/>
    </location>
</feature>
<name>A0A4R6J9H0_9ACTN</name>
<gene>
    <name evidence="8" type="ORF">C8E87_6486</name>
</gene>
<keyword evidence="3" id="KW-0731">Sigma factor</keyword>
<dbReference type="OrthoDB" id="5518337at2"/>
<dbReference type="SUPFAM" id="SSF88659">
    <property type="entry name" value="Sigma3 and sigma4 domains of RNA polymerase sigma factors"/>
    <property type="match status" value="1"/>
</dbReference>
<keyword evidence="9" id="KW-1185">Reference proteome</keyword>
<dbReference type="InterPro" id="IPR036388">
    <property type="entry name" value="WH-like_DNA-bd_sf"/>
</dbReference>
<accession>A0A4R6J9H0</accession>
<comment type="caution">
    <text evidence="8">The sequence shown here is derived from an EMBL/GenBank/DDBJ whole genome shotgun (WGS) entry which is preliminary data.</text>
</comment>
<dbReference type="InterPro" id="IPR013325">
    <property type="entry name" value="RNA_pol_sigma_r2"/>
</dbReference>
<dbReference type="EMBL" id="SNWR01000002">
    <property type="protein sequence ID" value="TDO31076.1"/>
    <property type="molecule type" value="Genomic_DNA"/>
</dbReference>